<accession>A0A510X5H7</accession>
<protein>
    <submittedName>
        <fullName evidence="6">AraC family transcriptional regulator</fullName>
    </submittedName>
</protein>
<feature type="transmembrane region" description="Helical" evidence="4">
    <location>
        <begin position="181"/>
        <end position="199"/>
    </location>
</feature>
<dbReference type="SMART" id="SM00342">
    <property type="entry name" value="HTH_ARAC"/>
    <property type="match status" value="1"/>
</dbReference>
<dbReference type="EMBL" id="BJUK01000008">
    <property type="protein sequence ID" value="GEK46686.1"/>
    <property type="molecule type" value="Genomic_DNA"/>
</dbReference>
<feature type="transmembrane region" description="Helical" evidence="4">
    <location>
        <begin position="6"/>
        <end position="23"/>
    </location>
</feature>
<dbReference type="SUPFAM" id="SSF46689">
    <property type="entry name" value="Homeodomain-like"/>
    <property type="match status" value="1"/>
</dbReference>
<keyword evidence="4" id="KW-0812">Transmembrane</keyword>
<proteinExistence type="predicted"/>
<feature type="domain" description="HTH araC/xylS-type" evidence="5">
    <location>
        <begin position="226"/>
        <end position="330"/>
    </location>
</feature>
<reference evidence="7 9" key="2">
    <citation type="submission" date="2020-12" db="EMBL/GenBank/DDBJ databases">
        <title>Draft genome sequence of Halomonas pacifica strain CARE-V15.</title>
        <authorList>
            <person name="Vignesh N."/>
            <person name="Thabitha A."/>
            <person name="Saravanan R."/>
            <person name="Manigandan V."/>
        </authorList>
    </citation>
    <scope>NUCLEOTIDE SEQUENCE [LARGE SCALE GENOMIC DNA]</scope>
    <source>
        <strain evidence="7 9">CARE-V15</strain>
    </source>
</reference>
<feature type="transmembrane region" description="Helical" evidence="4">
    <location>
        <begin position="148"/>
        <end position="169"/>
    </location>
</feature>
<reference evidence="6 8" key="1">
    <citation type="submission" date="2019-07" db="EMBL/GenBank/DDBJ databases">
        <title>Whole genome shotgun sequence of Halomonas pacifica NBRC 102220.</title>
        <authorList>
            <person name="Hosoyama A."/>
            <person name="Uohara A."/>
            <person name="Ohji S."/>
            <person name="Ichikawa N."/>
        </authorList>
    </citation>
    <scope>NUCLEOTIDE SEQUENCE [LARGE SCALE GENOMIC DNA]</scope>
    <source>
        <strain evidence="6 8">NBRC 102220</strain>
    </source>
</reference>
<dbReference type="Proteomes" id="UP000321275">
    <property type="component" value="Unassembled WGS sequence"/>
</dbReference>
<keyword evidence="3" id="KW-0804">Transcription</keyword>
<feature type="transmembrane region" description="Helical" evidence="4">
    <location>
        <begin position="59"/>
        <end position="77"/>
    </location>
</feature>
<evidence type="ECO:0000313" key="9">
    <source>
        <dbReference type="Proteomes" id="UP000651738"/>
    </source>
</evidence>
<evidence type="ECO:0000313" key="8">
    <source>
        <dbReference type="Proteomes" id="UP000321275"/>
    </source>
</evidence>
<dbReference type="InterPro" id="IPR018060">
    <property type="entry name" value="HTH_AraC"/>
</dbReference>
<dbReference type="OrthoDB" id="345413at2"/>
<dbReference type="GO" id="GO:0043565">
    <property type="term" value="F:sequence-specific DNA binding"/>
    <property type="evidence" value="ECO:0007669"/>
    <property type="project" value="InterPro"/>
</dbReference>
<evidence type="ECO:0000256" key="3">
    <source>
        <dbReference type="ARBA" id="ARBA00023163"/>
    </source>
</evidence>
<keyword evidence="2" id="KW-0238">DNA-binding</keyword>
<dbReference type="EMBL" id="JAEDAF010000002">
    <property type="protein sequence ID" value="MBH8579138.1"/>
    <property type="molecule type" value="Genomic_DNA"/>
</dbReference>
<dbReference type="Pfam" id="PF12833">
    <property type="entry name" value="HTH_18"/>
    <property type="match status" value="1"/>
</dbReference>
<evidence type="ECO:0000256" key="2">
    <source>
        <dbReference type="ARBA" id="ARBA00023125"/>
    </source>
</evidence>
<evidence type="ECO:0000313" key="6">
    <source>
        <dbReference type="EMBL" id="GEK46686.1"/>
    </source>
</evidence>
<keyword evidence="4" id="KW-0472">Membrane</keyword>
<dbReference type="PANTHER" id="PTHR43280">
    <property type="entry name" value="ARAC-FAMILY TRANSCRIPTIONAL REGULATOR"/>
    <property type="match status" value="1"/>
</dbReference>
<evidence type="ECO:0000256" key="1">
    <source>
        <dbReference type="ARBA" id="ARBA00023015"/>
    </source>
</evidence>
<feature type="transmembrane region" description="Helical" evidence="4">
    <location>
        <begin position="30"/>
        <end position="47"/>
    </location>
</feature>
<dbReference type="InterPro" id="IPR009057">
    <property type="entry name" value="Homeodomain-like_sf"/>
</dbReference>
<keyword evidence="1" id="KW-0805">Transcription regulation</keyword>
<evidence type="ECO:0000256" key="4">
    <source>
        <dbReference type="SAM" id="Phobius"/>
    </source>
</evidence>
<organism evidence="6 8">
    <name type="scientific">Bisbaumannia pacifica</name>
    <dbReference type="NCBI Taxonomy" id="77098"/>
    <lineage>
        <taxon>Bacteria</taxon>
        <taxon>Pseudomonadati</taxon>
        <taxon>Pseudomonadota</taxon>
        <taxon>Gammaproteobacteria</taxon>
        <taxon>Oceanospirillales</taxon>
        <taxon>Halomonadaceae</taxon>
        <taxon>Bisbaumannia</taxon>
    </lineage>
</organism>
<dbReference type="PROSITE" id="PS01124">
    <property type="entry name" value="HTH_ARAC_FAMILY_2"/>
    <property type="match status" value="1"/>
</dbReference>
<dbReference type="Gene3D" id="1.10.10.60">
    <property type="entry name" value="Homeodomain-like"/>
    <property type="match status" value="2"/>
</dbReference>
<keyword evidence="8" id="KW-1185">Reference proteome</keyword>
<keyword evidence="4" id="KW-1133">Transmembrane helix</keyword>
<dbReference type="Proteomes" id="UP000651738">
    <property type="component" value="Unassembled WGS sequence"/>
</dbReference>
<dbReference type="PANTHER" id="PTHR43280:SF29">
    <property type="entry name" value="ARAC-FAMILY TRANSCRIPTIONAL REGULATOR"/>
    <property type="match status" value="1"/>
</dbReference>
<evidence type="ECO:0000313" key="7">
    <source>
        <dbReference type="EMBL" id="MBH8579138.1"/>
    </source>
</evidence>
<name>A0A510X5H7_9GAMM</name>
<dbReference type="GO" id="GO:0003700">
    <property type="term" value="F:DNA-binding transcription factor activity"/>
    <property type="evidence" value="ECO:0007669"/>
    <property type="project" value="InterPro"/>
</dbReference>
<gene>
    <name evidence="6" type="ORF">HPA02_09690</name>
    <name evidence="7" type="ORF">I7V36_03435</name>
</gene>
<feature type="transmembrane region" description="Helical" evidence="4">
    <location>
        <begin position="89"/>
        <end position="105"/>
    </location>
</feature>
<dbReference type="RefSeq" id="WP_146801964.1">
    <property type="nucleotide sequence ID" value="NZ_BJUK01000008.1"/>
</dbReference>
<dbReference type="AlphaFoldDB" id="A0A510X5H7"/>
<evidence type="ECO:0000259" key="5">
    <source>
        <dbReference type="PROSITE" id="PS01124"/>
    </source>
</evidence>
<comment type="caution">
    <text evidence="6">The sequence shown here is derived from an EMBL/GenBank/DDBJ whole genome shotgun (WGS) entry which is preliminary data.</text>
</comment>
<sequence>MPSLPIPMIVAILLAYLAILTLARRDRPWPFVLLILACAVQGTVISLNQHYGVTLFHTVQPVTATLIPPLAWIIFQVTAIRAFAPSRHLPHLLLPAFVAFCMAFAPQVLDIVIPSGFVAYGVALLIALKQGPGNLPLPRLESGERPGLIWRVIALALIASAFSDILILLDQVLGQGRLQAWIIGVFSSLILLVLGALCLSRSLESEPNEACPAAEPPPVMDLEQNRALIERLDHLVTSQTLFLDPGLTLNRLSRKLGVPAKLLSSTINQTTGENVSRYINAYRIEHACLQLEAGESVTSAMLNSGFNTKSNFNREFRRVKGHAPREWLATRAAVPD</sequence>